<proteinExistence type="predicted"/>
<organism evidence="1 2">
    <name type="scientific">Waltera acetigignens</name>
    <dbReference type="NCBI Taxonomy" id="2981769"/>
    <lineage>
        <taxon>Bacteria</taxon>
        <taxon>Bacillati</taxon>
        <taxon>Bacillota</taxon>
        <taxon>Clostridia</taxon>
        <taxon>Lachnospirales</taxon>
        <taxon>Lachnospiraceae</taxon>
        <taxon>Waltera</taxon>
    </lineage>
</organism>
<dbReference type="PANTHER" id="PTHR11051">
    <property type="entry name" value="GLYCOSYL HYDROLASE-RELATED"/>
    <property type="match status" value="1"/>
</dbReference>
<reference evidence="1 2" key="1">
    <citation type="submission" date="2021-10" db="EMBL/GenBank/DDBJ databases">
        <title>Anaerobic single-cell dispensing facilitates the cultivation of human gut bacteria.</title>
        <authorList>
            <person name="Afrizal A."/>
        </authorList>
    </citation>
    <scope>NUCLEOTIDE SEQUENCE [LARGE SCALE GENOMIC DNA]</scope>
    <source>
        <strain evidence="1 2">CLA-AA-H273</strain>
    </source>
</reference>
<accession>A0AAE3D9C6</accession>
<dbReference type="InterPro" id="IPR008928">
    <property type="entry name" value="6-hairpin_glycosidase_sf"/>
</dbReference>
<gene>
    <name evidence="1" type="ORF">LKD75_14260</name>
</gene>
<keyword evidence="1" id="KW-0378">Hydrolase</keyword>
<sequence>MVAEHKIDRQELISGHNPVLTEIATDSPLTVGNGELAFTADITGMQTLYEEYQELPLCTMSQWGWHTKPVSREKYNYTLDDLVMTEYVNREGRLLKYPQDKKVGNEDVYNWLRENPHRLNLVRVRLQWEEESISAEDITGVRQELVLYEGILYSEFQIRNNACRVRTACHNEGRDILAFSLESEALKEKKISIVLDFPYGASDITASDWTQNDRHRTTILQTSDEKMLLWRQLDRDEYYAGIYAQGGKIRKEGSHTLRIFANGEKLDISIALGKQKEQAECLSAQEVMNASKRGGRRFWERGGIIQLNKSADPRARELERRIILSQYLMAINSSGSTPPQETGLTCNSWYGKMHLEMYLWHCAWLPLWHQEELLDRSLAWYREHLQQARENAARNGYKGARWPKMIATEGVDCPSNIAPLLVWQQPHIIYMLEMAYRRKRNRRFLEENWELVKETADFMVDFVGWDPVKKVYSICAPVIPVQECHKAMDVCNPAFEVEYFRDTLRIAGWWAERLGREKEELWEQVAEHIAKLAEKDGVYLAHENCPTTFTEYNRDHPSMLGAFGLIDSDRIDRTVMDNTLQLVEECWKYPTLWGWDFAMMAMTAVRLGKPEKAIELLLKESPKNCYVTSGNNRQTGRKDLPLYLPGNGSLLLAAAIMAAGYDGCDRQTPGFPDDGQWIVEFENIDPLPGTSPVSPID</sequence>
<dbReference type="SUPFAM" id="SSF48208">
    <property type="entry name" value="Six-hairpin glycosidases"/>
    <property type="match status" value="1"/>
</dbReference>
<dbReference type="RefSeq" id="WP_227733723.1">
    <property type="nucleotide sequence ID" value="NZ_JAJEPV010000042.1"/>
</dbReference>
<dbReference type="GO" id="GO:0005975">
    <property type="term" value="P:carbohydrate metabolic process"/>
    <property type="evidence" value="ECO:0007669"/>
    <property type="project" value="InterPro"/>
</dbReference>
<evidence type="ECO:0000313" key="2">
    <source>
        <dbReference type="Proteomes" id="UP001197795"/>
    </source>
</evidence>
<dbReference type="AlphaFoldDB" id="A0AAE3D9C6"/>
<dbReference type="GO" id="GO:0004553">
    <property type="term" value="F:hydrolase activity, hydrolyzing O-glycosyl compounds"/>
    <property type="evidence" value="ECO:0007669"/>
    <property type="project" value="TreeGrafter"/>
</dbReference>
<keyword evidence="2" id="KW-1185">Reference proteome</keyword>
<evidence type="ECO:0000313" key="1">
    <source>
        <dbReference type="EMBL" id="MCC2120735.1"/>
    </source>
</evidence>
<name>A0AAE3D9C6_9FIRM</name>
<dbReference type="Gene3D" id="1.50.10.10">
    <property type="match status" value="1"/>
</dbReference>
<comment type="caution">
    <text evidence="1">The sequence shown here is derived from an EMBL/GenBank/DDBJ whole genome shotgun (WGS) entry which is preliminary data.</text>
</comment>
<dbReference type="PANTHER" id="PTHR11051:SF8">
    <property type="entry name" value="PROTEIN-GLUCOSYLGALACTOSYLHYDROXYLYSINE GLUCOSIDASE"/>
    <property type="match status" value="1"/>
</dbReference>
<dbReference type="EMBL" id="JAJEPV010000042">
    <property type="protein sequence ID" value="MCC2120735.1"/>
    <property type="molecule type" value="Genomic_DNA"/>
</dbReference>
<dbReference type="Proteomes" id="UP001197795">
    <property type="component" value="Unassembled WGS sequence"/>
</dbReference>
<protein>
    <submittedName>
        <fullName evidence="1">Glycoside hydrolase family 65</fullName>
    </submittedName>
</protein>
<dbReference type="InterPro" id="IPR012341">
    <property type="entry name" value="6hp_glycosidase-like_sf"/>
</dbReference>